<dbReference type="Proteomes" id="UP000018461">
    <property type="component" value="Unassembled WGS sequence"/>
</dbReference>
<reference evidence="1" key="1">
    <citation type="submission" date="2011-08" db="EMBL/GenBank/DDBJ databases">
        <authorList>
            <consortium name="The Broad Institute Genome Sequencing Platform"/>
            <person name="Earl A."/>
            <person name="Ward D."/>
            <person name="Feldgarden M."/>
            <person name="Gevers D."/>
            <person name="Sizova M."/>
            <person name="Hazen A."/>
            <person name="Epstein S."/>
            <person name="Young S.K."/>
            <person name="Zeng Q."/>
            <person name="Gargeya S."/>
            <person name="Fitzgerald M."/>
            <person name="Haas B."/>
            <person name="Abouelleil A."/>
            <person name="Alvarado L."/>
            <person name="Arachchi H.M."/>
            <person name="Berlin A."/>
            <person name="Brown A."/>
            <person name="Chapman S.B."/>
            <person name="Chen Z."/>
            <person name="Dunbar C."/>
            <person name="Freedman E."/>
            <person name="Gearin G."/>
            <person name="Gellesch M."/>
            <person name="Goldberg J."/>
            <person name="Griggs A."/>
            <person name="Gujja S."/>
            <person name="Heiman D."/>
            <person name="Howarth C."/>
            <person name="Larson L."/>
            <person name="Lui A."/>
            <person name="MacDonald P.J.P."/>
            <person name="Montmayeur A."/>
            <person name="Murphy C."/>
            <person name="Neiman D."/>
            <person name="Pearson M."/>
            <person name="Priest M."/>
            <person name="Roberts A."/>
            <person name="Saif S."/>
            <person name="Shea T."/>
            <person name="Shenoy N."/>
            <person name="Sisk P."/>
            <person name="Stolte C."/>
            <person name="Sykes S."/>
            <person name="Wortman J."/>
            <person name="Nusbaum C."/>
            <person name="Birren B."/>
        </authorList>
    </citation>
    <scope>NUCLEOTIDE SEQUENCE</scope>
    <source>
        <strain evidence="1">ACB1</strain>
    </source>
</reference>
<sequence>MDKYDLTAAHEAARFNRDVLEKNSKCGCFYCLKIFSPAEIEEWCPEQDEDEEVTAICPYCGIDAILPESADYPLTDEFLGAMQERWF</sequence>
<dbReference type="PATRIC" id="fig|796943.3.peg.1663"/>
<accession>G9WPD9</accession>
<name>G9WPD9_9FIRM</name>
<dbReference type="AlphaFoldDB" id="G9WPD9"/>
<dbReference type="STRING" id="796943.HMPREF9625_01222"/>
<dbReference type="RefSeq" id="WP_009535069.1">
    <property type="nucleotide sequence ID" value="NZ_KE148312.1"/>
</dbReference>
<proteinExistence type="predicted"/>
<reference evidence="1" key="2">
    <citation type="submission" date="2013-03" db="EMBL/GenBank/DDBJ databases">
        <title>The Genome Sequence of Oribacterium sp. ACB1.</title>
        <authorList>
            <consortium name="The Broad Institute Genomics Platform"/>
            <consortium name="The Broad Institute Genome Sequencing Center for Infectious Disease"/>
            <person name="Earl A."/>
            <person name="Ward D."/>
            <person name="Feldgarden M."/>
            <person name="Gevers D."/>
            <person name="Sizova M."/>
            <person name="Hazen A."/>
            <person name="Epstein S."/>
            <person name="Walker B."/>
            <person name="Young S."/>
            <person name="Zeng Q."/>
            <person name="Gargeya S."/>
            <person name="Fitzgerald M."/>
            <person name="Haas B."/>
            <person name="Abouelleil A."/>
            <person name="Allen A.W."/>
            <person name="Alvarado L."/>
            <person name="Arachchi H.M."/>
            <person name="Berlin A.M."/>
            <person name="Chapman S.B."/>
            <person name="Gainer-Dewar J."/>
            <person name="Goldberg J."/>
            <person name="Griggs A."/>
            <person name="Gujja S."/>
            <person name="Hansen M."/>
            <person name="Howarth C."/>
            <person name="Imamovic A."/>
            <person name="Ireland A."/>
            <person name="Larimer J."/>
            <person name="McCowan C."/>
            <person name="Murphy C."/>
            <person name="Pearson M."/>
            <person name="Poon T.W."/>
            <person name="Priest M."/>
            <person name="Roberts A."/>
            <person name="Saif S."/>
            <person name="Shea T."/>
            <person name="Sisk P."/>
            <person name="Sykes S."/>
            <person name="Wortman J."/>
            <person name="Nusbaum C."/>
            <person name="Birren B."/>
        </authorList>
    </citation>
    <scope>NUCLEOTIDE SEQUENCE [LARGE SCALE GENOMIC DNA]</scope>
    <source>
        <strain evidence="1">ACB1</strain>
    </source>
</reference>
<evidence type="ECO:0000313" key="1">
    <source>
        <dbReference type="EMBL" id="EHL10222.1"/>
    </source>
</evidence>
<dbReference type="HOGENOM" id="CLU_169035_0_0_9"/>
<keyword evidence="2" id="KW-1185">Reference proteome</keyword>
<evidence type="ECO:0008006" key="3">
    <source>
        <dbReference type="Google" id="ProtNLM"/>
    </source>
</evidence>
<gene>
    <name evidence="1" type="ORF">HMPREF9625_01222</name>
</gene>
<dbReference type="EMBL" id="AFZC02000001">
    <property type="protein sequence ID" value="EHL10222.1"/>
    <property type="molecule type" value="Genomic_DNA"/>
</dbReference>
<comment type="caution">
    <text evidence="1">The sequence shown here is derived from an EMBL/GenBank/DDBJ whole genome shotgun (WGS) entry which is preliminary data.</text>
</comment>
<protein>
    <recommendedName>
        <fullName evidence="3">Cytoplasmic protein</fullName>
    </recommendedName>
</protein>
<organism evidence="1 2">
    <name type="scientific">Oribacterium parvum ACB1</name>
    <dbReference type="NCBI Taxonomy" id="796943"/>
    <lineage>
        <taxon>Bacteria</taxon>
        <taxon>Bacillati</taxon>
        <taxon>Bacillota</taxon>
        <taxon>Clostridia</taxon>
        <taxon>Lachnospirales</taxon>
        <taxon>Lachnospiraceae</taxon>
        <taxon>Oribacterium</taxon>
    </lineage>
</organism>
<evidence type="ECO:0000313" key="2">
    <source>
        <dbReference type="Proteomes" id="UP000018461"/>
    </source>
</evidence>